<proteinExistence type="predicted"/>
<evidence type="ECO:0008006" key="4">
    <source>
        <dbReference type="Google" id="ProtNLM"/>
    </source>
</evidence>
<gene>
    <name evidence="2" type="ORF">SAMN04488008_11183</name>
</gene>
<dbReference type="AlphaFoldDB" id="A0A1H7WG79"/>
<dbReference type="RefSeq" id="WP_091627108.1">
    <property type="nucleotide sequence ID" value="NZ_FNZN01000011.1"/>
</dbReference>
<dbReference type="EMBL" id="FNZN01000011">
    <property type="protein sequence ID" value="SEM20511.1"/>
    <property type="molecule type" value="Genomic_DNA"/>
</dbReference>
<keyword evidence="1" id="KW-0472">Membrane</keyword>
<evidence type="ECO:0000313" key="3">
    <source>
        <dbReference type="Proteomes" id="UP000198990"/>
    </source>
</evidence>
<feature type="transmembrane region" description="Helical" evidence="1">
    <location>
        <begin position="28"/>
        <end position="46"/>
    </location>
</feature>
<name>A0A1H7WG79_9FLAO</name>
<feature type="transmembrane region" description="Helical" evidence="1">
    <location>
        <begin position="58"/>
        <end position="78"/>
    </location>
</feature>
<dbReference type="InterPro" id="IPR046125">
    <property type="entry name" value="DUF6122"/>
</dbReference>
<accession>A0A1H7WG79</accession>
<organism evidence="2 3">
    <name type="scientific">Maribacter orientalis</name>
    <dbReference type="NCBI Taxonomy" id="228957"/>
    <lineage>
        <taxon>Bacteria</taxon>
        <taxon>Pseudomonadati</taxon>
        <taxon>Bacteroidota</taxon>
        <taxon>Flavobacteriia</taxon>
        <taxon>Flavobacteriales</taxon>
        <taxon>Flavobacteriaceae</taxon>
        <taxon>Maribacter</taxon>
    </lineage>
</organism>
<keyword evidence="3" id="KW-1185">Reference proteome</keyword>
<keyword evidence="1" id="KW-1133">Transmembrane helix</keyword>
<dbReference type="OrthoDB" id="289051at2"/>
<reference evidence="3" key="1">
    <citation type="submission" date="2016-10" db="EMBL/GenBank/DDBJ databases">
        <authorList>
            <person name="Varghese N."/>
            <person name="Submissions S."/>
        </authorList>
    </citation>
    <scope>NUCLEOTIDE SEQUENCE [LARGE SCALE GENOMIC DNA]</scope>
    <source>
        <strain evidence="3">DSM 16471</strain>
    </source>
</reference>
<sequence length="106" mass="12557">MVRFVAHYGIHFIVPIFIAFYFYKENRFWVSIILLLGIFIDLDHLLANPMFDPNRCSINFHPLHSYWAIVVYIILFILKKTRVIGLALLLHILADTVDCLFIRSEF</sequence>
<evidence type="ECO:0000313" key="2">
    <source>
        <dbReference type="EMBL" id="SEM20511.1"/>
    </source>
</evidence>
<dbReference type="STRING" id="228957.SAMN04488008_11183"/>
<dbReference type="Proteomes" id="UP000198990">
    <property type="component" value="Unassembled WGS sequence"/>
</dbReference>
<keyword evidence="1" id="KW-0812">Transmembrane</keyword>
<feature type="transmembrane region" description="Helical" evidence="1">
    <location>
        <begin position="5"/>
        <end position="22"/>
    </location>
</feature>
<evidence type="ECO:0000256" key="1">
    <source>
        <dbReference type="SAM" id="Phobius"/>
    </source>
</evidence>
<dbReference type="Pfam" id="PF19617">
    <property type="entry name" value="DUF6122"/>
    <property type="match status" value="1"/>
</dbReference>
<protein>
    <recommendedName>
        <fullName evidence="4">LexA-binding, inner membrane-associated hydrolase</fullName>
    </recommendedName>
</protein>